<name>A0A6A3P7V8_9STRA</name>
<evidence type="ECO:0000256" key="1">
    <source>
        <dbReference type="SAM" id="Phobius"/>
    </source>
</evidence>
<dbReference type="EMBL" id="QXFU01000136">
    <property type="protein sequence ID" value="KAE9042885.1"/>
    <property type="molecule type" value="Genomic_DNA"/>
</dbReference>
<keyword evidence="1" id="KW-1133">Transmembrane helix</keyword>
<gene>
    <name evidence="3" type="ORF">PR001_g3071</name>
    <name evidence="2" type="ORF">PR002_g3651</name>
    <name evidence="4" type="ORF">PR003_g3801</name>
</gene>
<evidence type="ECO:0000313" key="6">
    <source>
        <dbReference type="Proteomes" id="UP000434957"/>
    </source>
</evidence>
<dbReference type="EMBL" id="QXFT01000136">
    <property type="protein sequence ID" value="KAE9353585.1"/>
    <property type="molecule type" value="Genomic_DNA"/>
</dbReference>
<proteinExistence type="predicted"/>
<organism evidence="3 5">
    <name type="scientific">Phytophthora rubi</name>
    <dbReference type="NCBI Taxonomy" id="129364"/>
    <lineage>
        <taxon>Eukaryota</taxon>
        <taxon>Sar</taxon>
        <taxon>Stramenopiles</taxon>
        <taxon>Oomycota</taxon>
        <taxon>Peronosporomycetes</taxon>
        <taxon>Peronosporales</taxon>
        <taxon>Peronosporaceae</taxon>
        <taxon>Phytophthora</taxon>
    </lineage>
</organism>
<protein>
    <submittedName>
        <fullName evidence="3">Uncharacterized protein</fullName>
    </submittedName>
</protein>
<comment type="caution">
    <text evidence="3">The sequence shown here is derived from an EMBL/GenBank/DDBJ whole genome shotgun (WGS) entry which is preliminary data.</text>
</comment>
<accession>A0A6A3P7V8</accession>
<evidence type="ECO:0000313" key="5">
    <source>
        <dbReference type="Proteomes" id="UP000429607"/>
    </source>
</evidence>
<dbReference type="EMBL" id="QXFV01000112">
    <property type="protein sequence ID" value="KAE9049688.1"/>
    <property type="molecule type" value="Genomic_DNA"/>
</dbReference>
<keyword evidence="1" id="KW-0472">Membrane</keyword>
<dbReference type="Proteomes" id="UP000435112">
    <property type="component" value="Unassembled WGS sequence"/>
</dbReference>
<dbReference type="Proteomes" id="UP000434957">
    <property type="component" value="Unassembled WGS sequence"/>
</dbReference>
<evidence type="ECO:0000313" key="3">
    <source>
        <dbReference type="EMBL" id="KAE9049688.1"/>
    </source>
</evidence>
<dbReference type="Proteomes" id="UP000429607">
    <property type="component" value="Unassembled WGS sequence"/>
</dbReference>
<evidence type="ECO:0000313" key="2">
    <source>
        <dbReference type="EMBL" id="KAE9042885.1"/>
    </source>
</evidence>
<evidence type="ECO:0000313" key="7">
    <source>
        <dbReference type="Proteomes" id="UP000435112"/>
    </source>
</evidence>
<feature type="transmembrane region" description="Helical" evidence="1">
    <location>
        <begin position="20"/>
        <end position="37"/>
    </location>
</feature>
<reference evidence="5 7" key="1">
    <citation type="submission" date="2018-09" db="EMBL/GenBank/DDBJ databases">
        <title>Genomic investigation of the strawberry pathogen Phytophthora fragariae indicates pathogenicity is determined by transcriptional variation in three key races.</title>
        <authorList>
            <person name="Adams T.M."/>
            <person name="Armitage A.D."/>
            <person name="Sobczyk M.K."/>
            <person name="Bates H.J."/>
            <person name="Dunwell J.M."/>
            <person name="Nellist C.F."/>
            <person name="Harrison R.J."/>
        </authorList>
    </citation>
    <scope>NUCLEOTIDE SEQUENCE [LARGE SCALE GENOMIC DNA]</scope>
    <source>
        <strain evidence="3 5">SCRP249</strain>
        <strain evidence="2 7">SCRP324</strain>
        <strain evidence="4 6">SCRP333</strain>
    </source>
</reference>
<dbReference type="AlphaFoldDB" id="A0A6A3P7V8"/>
<keyword evidence="1" id="KW-0812">Transmembrane</keyword>
<keyword evidence="6" id="KW-1185">Reference proteome</keyword>
<evidence type="ECO:0000313" key="4">
    <source>
        <dbReference type="EMBL" id="KAE9353585.1"/>
    </source>
</evidence>
<sequence length="75" mass="8525">MGLPTACASWYPNFSNICRAYFPWLILILSLVCSTSPHRHCVNRPWSFRPYASIRSLNNCSLYDSSFVATNMSST</sequence>